<comment type="caution">
    <text evidence="3">The sequence shown here is derived from an EMBL/GenBank/DDBJ whole genome shotgun (WGS) entry which is preliminary data.</text>
</comment>
<name>A0A9P5VEV6_9FUNG</name>
<dbReference type="SUPFAM" id="SSF50729">
    <property type="entry name" value="PH domain-like"/>
    <property type="match status" value="1"/>
</dbReference>
<organism evidence="3 4">
    <name type="scientific">Linnemannia schmuckeri</name>
    <dbReference type="NCBI Taxonomy" id="64567"/>
    <lineage>
        <taxon>Eukaryota</taxon>
        <taxon>Fungi</taxon>
        <taxon>Fungi incertae sedis</taxon>
        <taxon>Mucoromycota</taxon>
        <taxon>Mortierellomycotina</taxon>
        <taxon>Mortierellomycetes</taxon>
        <taxon>Mortierellales</taxon>
        <taxon>Mortierellaceae</taxon>
        <taxon>Linnemannia</taxon>
    </lineage>
</organism>
<dbReference type="InterPro" id="IPR011993">
    <property type="entry name" value="PH-like_dom_sf"/>
</dbReference>
<dbReference type="Gene3D" id="2.30.29.30">
    <property type="entry name" value="Pleckstrin-homology domain (PH domain)/Phosphotyrosine-binding domain (PTB)"/>
    <property type="match status" value="1"/>
</dbReference>
<dbReference type="Proteomes" id="UP000748756">
    <property type="component" value="Unassembled WGS sequence"/>
</dbReference>
<feature type="domain" description="PH" evidence="2">
    <location>
        <begin position="294"/>
        <end position="422"/>
    </location>
</feature>
<sequence length="473" mass="52881">MSSNGSAAGMWDSVNSNNNYNSKREEKDIISSTISNSNNTNKEPTLVHCPPSVAILDQFSPERQNWVRECPNQSLLIGIGNALLGRDVLKSERAWDVVAPTPGDGCPYDLQSSADLVAPGRDFLKTGYYNPNEATGLAFVKLMQITNRATSKLFDIECNLRVGNMERTSHPVRSFKDNPGNTATMNEVFLFDVEEPFQLEIEVSETPIATKFDTMAGFSNTQSVNQGYLHLPLVLEPLEKSVRTYKLRQAICMTDESQQPLVSVAAIKAQSKEKVDCEIVVMIGPVDYRSWENEVLFEGHLTVMTRGLRIALSLAVYRFAWKRYWAALQGNAVKLYDVEYQTKRDPITTISLAHVLAVQPPDYDKVDVDSNGFALVISPIGINMTNASEFDLASNMDNIIYAFTDSAHLHESWNVQLKRAMELYQEGTARREEIQEAKRNRSQRRGSAGSVEAVEDGGEEGRRAELIDMRFVS</sequence>
<protein>
    <recommendedName>
        <fullName evidence="2">PH domain-containing protein</fullName>
    </recommendedName>
</protein>
<dbReference type="EMBL" id="JAAAUQ010000061">
    <property type="protein sequence ID" value="KAF9155562.1"/>
    <property type="molecule type" value="Genomic_DNA"/>
</dbReference>
<keyword evidence="4" id="KW-1185">Reference proteome</keyword>
<evidence type="ECO:0000313" key="4">
    <source>
        <dbReference type="Proteomes" id="UP000748756"/>
    </source>
</evidence>
<evidence type="ECO:0000259" key="2">
    <source>
        <dbReference type="PROSITE" id="PS50003"/>
    </source>
</evidence>
<gene>
    <name evidence="3" type="ORF">BG015_009435</name>
</gene>
<accession>A0A9P5VEV6</accession>
<reference evidence="3" key="1">
    <citation type="journal article" date="2020" name="Fungal Divers.">
        <title>Resolving the Mortierellaceae phylogeny through synthesis of multi-gene phylogenetics and phylogenomics.</title>
        <authorList>
            <person name="Vandepol N."/>
            <person name="Liber J."/>
            <person name="Desiro A."/>
            <person name="Na H."/>
            <person name="Kennedy M."/>
            <person name="Barry K."/>
            <person name="Grigoriev I.V."/>
            <person name="Miller A.N."/>
            <person name="O'Donnell K."/>
            <person name="Stajich J.E."/>
            <person name="Bonito G."/>
        </authorList>
    </citation>
    <scope>NUCLEOTIDE SEQUENCE</scope>
    <source>
        <strain evidence="3">NRRL 6426</strain>
    </source>
</reference>
<evidence type="ECO:0000313" key="3">
    <source>
        <dbReference type="EMBL" id="KAF9155562.1"/>
    </source>
</evidence>
<evidence type="ECO:0000256" key="1">
    <source>
        <dbReference type="SAM" id="MobiDB-lite"/>
    </source>
</evidence>
<feature type="region of interest" description="Disordered" evidence="1">
    <location>
        <begin position="1"/>
        <end position="23"/>
    </location>
</feature>
<dbReference type="SMART" id="SM00233">
    <property type="entry name" value="PH"/>
    <property type="match status" value="1"/>
</dbReference>
<dbReference type="OrthoDB" id="2119658at2759"/>
<dbReference type="PROSITE" id="PS50003">
    <property type="entry name" value="PH_DOMAIN"/>
    <property type="match status" value="1"/>
</dbReference>
<proteinExistence type="predicted"/>
<feature type="region of interest" description="Disordered" evidence="1">
    <location>
        <begin position="434"/>
        <end position="459"/>
    </location>
</feature>
<dbReference type="InterPro" id="IPR001849">
    <property type="entry name" value="PH_domain"/>
</dbReference>
<dbReference type="AlphaFoldDB" id="A0A9P5VEV6"/>